<reference evidence="2 5" key="2">
    <citation type="submission" date="2017-07" db="EMBL/GenBank/DDBJ databases">
        <title>Genome sequence of Pseudomonas NEP1.</title>
        <authorList>
            <person name="Nascimento F.X."/>
        </authorList>
    </citation>
    <scope>NUCLEOTIDE SEQUENCE [LARGE SCALE GENOMIC DNA]</scope>
    <source>
        <strain evidence="2 5">NEP1</strain>
    </source>
</reference>
<dbReference type="RefSeq" id="WP_007959978.1">
    <property type="nucleotide sequence ID" value="NZ_CP022313.1"/>
</dbReference>
<sequence length="115" mass="13084">MSTAYQEDISSSVLRRMKEGGFDFSRFHPIEFYAIFPDEERARRAAGKFRGESINAQVSARDDGAWSLELSKVMYATYDDIGDFEQGFSAVVEPLGGIIEGWGVKQEIRNRHRLN</sequence>
<dbReference type="SUPFAM" id="SSF89946">
    <property type="entry name" value="Hypothetical protein VC0424"/>
    <property type="match status" value="1"/>
</dbReference>
<reference evidence="3 4" key="1">
    <citation type="submission" date="2014-11" db="EMBL/GenBank/DDBJ databases">
        <title>Draft genome sequence of Pseudomonas fluorescens strains SF4c SF39a.</title>
        <authorList>
            <person name="Underwood G.E."/>
            <person name="Ly L.K."/>
            <person name="Bitzer A.S."/>
            <person name="Godino A."/>
            <person name="Bucci V."/>
            <person name="Fischer S."/>
            <person name="Silby M.W."/>
        </authorList>
    </citation>
    <scope>NUCLEOTIDE SEQUENCE [LARGE SCALE GENOMIC DNA]</scope>
    <source>
        <strain evidence="3 4">SF4c</strain>
    </source>
</reference>
<dbReference type="Gene3D" id="3.30.70.970">
    <property type="entry name" value="RraB-like"/>
    <property type="match status" value="1"/>
</dbReference>
<name>A0A0C1W960_PSEFL</name>
<dbReference type="Proteomes" id="UP000031587">
    <property type="component" value="Unassembled WGS sequence"/>
</dbReference>
<dbReference type="Proteomes" id="UP000254535">
    <property type="component" value="Chromosome"/>
</dbReference>
<evidence type="ECO:0000313" key="4">
    <source>
        <dbReference type="Proteomes" id="UP000031587"/>
    </source>
</evidence>
<dbReference type="GO" id="GO:0004386">
    <property type="term" value="F:helicase activity"/>
    <property type="evidence" value="ECO:0007669"/>
    <property type="project" value="UniProtKB-KW"/>
</dbReference>
<dbReference type="AlphaFoldDB" id="A0A0C1W960"/>
<evidence type="ECO:0000259" key="1">
    <source>
        <dbReference type="Pfam" id="PF06877"/>
    </source>
</evidence>
<organism evidence="2 5">
    <name type="scientific">Pseudomonas fluorescens</name>
    <dbReference type="NCBI Taxonomy" id="294"/>
    <lineage>
        <taxon>Bacteria</taxon>
        <taxon>Pseudomonadati</taxon>
        <taxon>Pseudomonadota</taxon>
        <taxon>Gammaproteobacteria</taxon>
        <taxon>Pseudomonadales</taxon>
        <taxon>Pseudomonadaceae</taxon>
        <taxon>Pseudomonas</taxon>
    </lineage>
</organism>
<dbReference type="OrthoDB" id="6058276at2"/>
<dbReference type="InterPro" id="IPR009671">
    <property type="entry name" value="RraB_dom"/>
</dbReference>
<dbReference type="EMBL" id="CP022313">
    <property type="protein sequence ID" value="AXJ04130.1"/>
    <property type="molecule type" value="Genomic_DNA"/>
</dbReference>
<keyword evidence="3" id="KW-0347">Helicase</keyword>
<keyword evidence="3" id="KW-0067">ATP-binding</keyword>
<evidence type="ECO:0000313" key="5">
    <source>
        <dbReference type="Proteomes" id="UP000254535"/>
    </source>
</evidence>
<evidence type="ECO:0000313" key="3">
    <source>
        <dbReference type="EMBL" id="KIF58923.1"/>
    </source>
</evidence>
<evidence type="ECO:0000313" key="2">
    <source>
        <dbReference type="EMBL" id="AXJ04130.1"/>
    </source>
</evidence>
<accession>A0A0C1W960</accession>
<feature type="domain" description="Regulator of ribonuclease activity B" evidence="1">
    <location>
        <begin position="8"/>
        <end position="104"/>
    </location>
</feature>
<dbReference type="InterPro" id="IPR036701">
    <property type="entry name" value="RraB-like_sf"/>
</dbReference>
<dbReference type="EMBL" id="JTGH01000013">
    <property type="protein sequence ID" value="KIF58923.1"/>
    <property type="molecule type" value="Genomic_DNA"/>
</dbReference>
<gene>
    <name evidence="2" type="ORF">CFN16_08260</name>
    <name evidence="3" type="ORF">QS95_17690</name>
</gene>
<proteinExistence type="predicted"/>
<protein>
    <submittedName>
        <fullName evidence="2">Ribonuclease E inhibitor RraB</fullName>
    </submittedName>
    <submittedName>
        <fullName evidence="3">Superfamily II DNA/RNA helicase, SNF2 family protein</fullName>
    </submittedName>
</protein>
<dbReference type="Pfam" id="PF06877">
    <property type="entry name" value="RraB"/>
    <property type="match status" value="1"/>
</dbReference>
<keyword evidence="3" id="KW-0378">Hydrolase</keyword>
<keyword evidence="3" id="KW-0547">Nucleotide-binding</keyword>